<protein>
    <submittedName>
        <fullName evidence="2">Stage III sporulation protein AF</fullName>
    </submittedName>
</protein>
<dbReference type="Pfam" id="PF09581">
    <property type="entry name" value="Spore_III_AF"/>
    <property type="match status" value="1"/>
</dbReference>
<proteinExistence type="predicted"/>
<organism evidence="2 3">
    <name type="scientific">Halobacillus aidingensis</name>
    <dbReference type="NCBI Taxonomy" id="240303"/>
    <lineage>
        <taxon>Bacteria</taxon>
        <taxon>Bacillati</taxon>
        <taxon>Bacillota</taxon>
        <taxon>Bacilli</taxon>
        <taxon>Bacillales</taxon>
        <taxon>Bacillaceae</taxon>
        <taxon>Halobacillus</taxon>
    </lineage>
</organism>
<gene>
    <name evidence="2" type="ORF">SAMN05421677_105103</name>
</gene>
<evidence type="ECO:0000313" key="3">
    <source>
        <dbReference type="Proteomes" id="UP000198860"/>
    </source>
</evidence>
<dbReference type="Proteomes" id="UP000198860">
    <property type="component" value="Unassembled WGS sequence"/>
</dbReference>
<dbReference type="EMBL" id="FNIZ01000005">
    <property type="protein sequence ID" value="SDO46130.1"/>
    <property type="molecule type" value="Genomic_DNA"/>
</dbReference>
<keyword evidence="3" id="KW-1185">Reference proteome</keyword>
<evidence type="ECO:0000256" key="1">
    <source>
        <dbReference type="SAM" id="Phobius"/>
    </source>
</evidence>
<dbReference type="NCBIfam" id="TIGR02896">
    <property type="entry name" value="spore_III_AF"/>
    <property type="match status" value="1"/>
</dbReference>
<keyword evidence="1" id="KW-0812">Transmembrane</keyword>
<evidence type="ECO:0000313" key="2">
    <source>
        <dbReference type="EMBL" id="SDO46130.1"/>
    </source>
</evidence>
<dbReference type="STRING" id="240303.SAMN05421677_105103"/>
<accession>A0A1H0JRG3</accession>
<dbReference type="AlphaFoldDB" id="A0A1H0JRG3"/>
<keyword evidence="1" id="KW-1133">Transmembrane helix</keyword>
<dbReference type="RefSeq" id="WP_089651762.1">
    <property type="nucleotide sequence ID" value="NZ_FNIZ01000005.1"/>
</dbReference>
<keyword evidence="1" id="KW-0472">Membrane</keyword>
<reference evidence="3" key="1">
    <citation type="submission" date="2016-10" db="EMBL/GenBank/DDBJ databases">
        <authorList>
            <person name="Varghese N."/>
            <person name="Submissions S."/>
        </authorList>
    </citation>
    <scope>NUCLEOTIDE SEQUENCE [LARGE SCALE GENOMIC DNA]</scope>
    <source>
        <strain evidence="3">CGMCC 1.3703</strain>
    </source>
</reference>
<dbReference type="InterPro" id="IPR014245">
    <property type="entry name" value="Spore_III_AF"/>
</dbReference>
<feature type="transmembrane region" description="Helical" evidence="1">
    <location>
        <begin position="33"/>
        <end position="54"/>
    </location>
</feature>
<dbReference type="OrthoDB" id="2375554at2"/>
<sequence length="200" mass="23141">MEYLIEWITKIVLFLLLAMVADALLPSGVMKKYARLVMSILLLLIFMGPLLQILNIDPDRLVQRADQTMQQQLDAEVFEENVESKKNEILAGQDAYKLEQVTQALAAEIETPLKEEQNLVLVDVEMSFHQQPYSLETLDKLTLTLTRNELTQSVEDVEISVMDEGDTEEEKQDPELLKWVADYLDLNKEQIIIRWEDEDE</sequence>
<feature type="transmembrane region" description="Helical" evidence="1">
    <location>
        <begin position="7"/>
        <end position="27"/>
    </location>
</feature>
<name>A0A1H0JRG3_HALAD</name>